<comment type="caution">
    <text evidence="1">The sequence shown here is derived from an EMBL/GenBank/DDBJ whole genome shotgun (WGS) entry which is preliminary data.</text>
</comment>
<name>A0ABR9HZ77_9PSEU</name>
<accession>A0ABR9HZ77</accession>
<reference evidence="1 2" key="1">
    <citation type="submission" date="2020-10" db="EMBL/GenBank/DDBJ databases">
        <title>Sequencing the genomes of 1000 actinobacteria strains.</title>
        <authorList>
            <person name="Klenk H.-P."/>
        </authorList>
    </citation>
    <scope>NUCLEOTIDE SEQUENCE [LARGE SCALE GENOMIC DNA]</scope>
    <source>
        <strain evidence="1 2">DSM 44653</strain>
    </source>
</reference>
<organism evidence="1 2">
    <name type="scientific">Amycolatopsis lexingtonensis</name>
    <dbReference type="NCBI Taxonomy" id="218822"/>
    <lineage>
        <taxon>Bacteria</taxon>
        <taxon>Bacillati</taxon>
        <taxon>Actinomycetota</taxon>
        <taxon>Actinomycetes</taxon>
        <taxon>Pseudonocardiales</taxon>
        <taxon>Pseudonocardiaceae</taxon>
        <taxon>Amycolatopsis</taxon>
    </lineage>
</organism>
<evidence type="ECO:0000313" key="1">
    <source>
        <dbReference type="EMBL" id="MBE1496242.1"/>
    </source>
</evidence>
<proteinExistence type="predicted"/>
<protein>
    <submittedName>
        <fullName evidence="1">Uncharacterized protein</fullName>
    </submittedName>
</protein>
<keyword evidence="2" id="KW-1185">Reference proteome</keyword>
<evidence type="ECO:0000313" key="2">
    <source>
        <dbReference type="Proteomes" id="UP000631670"/>
    </source>
</evidence>
<dbReference type="EMBL" id="JADBEG010000001">
    <property type="protein sequence ID" value="MBE1496242.1"/>
    <property type="molecule type" value="Genomic_DNA"/>
</dbReference>
<sequence length="141" mass="14184">MAELGLVGAGGGAFAFDEPAAGGRHRRVVRVPSGEFGPLLGGDDGVVVLAEAFLDFGDGAGQPGGLPADYRGDGFGRVARGRRCRLSLSASRPLPTARSWSTSVGSAAAGVHYLISSSDCVRGPAVTTQCSLGPRRGQSAG</sequence>
<gene>
    <name evidence="1" type="ORF">H4696_003342</name>
</gene>
<dbReference type="Proteomes" id="UP000631670">
    <property type="component" value="Unassembled WGS sequence"/>
</dbReference>